<geneLocation type="plasmid" evidence="1">
    <name>pJCM18538</name>
</geneLocation>
<reference evidence="1 2" key="1">
    <citation type="journal article" date="2019" name="Emerg. Microbes Infect.">
        <title>Comprehensive subspecies identification of 175 nontuberculous mycobacteria species based on 7547 genomic profiles.</title>
        <authorList>
            <person name="Matsumoto Y."/>
            <person name="Kinjo T."/>
            <person name="Motooka D."/>
            <person name="Nabeya D."/>
            <person name="Jung N."/>
            <person name="Uechi K."/>
            <person name="Horii T."/>
            <person name="Iida T."/>
            <person name="Fujita J."/>
            <person name="Nakamura S."/>
        </authorList>
    </citation>
    <scope>NUCLEOTIDE SEQUENCE [LARGE SCALE GENOMIC DNA]</scope>
    <source>
        <strain evidence="1 2">JCM 18538</strain>
        <plasmid evidence="1">pJCM18538</plasmid>
    </source>
</reference>
<gene>
    <name evidence="1" type="ORF">MARA_02860</name>
</gene>
<evidence type="ECO:0000313" key="2">
    <source>
        <dbReference type="Proteomes" id="UP000467428"/>
    </source>
</evidence>
<evidence type="ECO:0000313" key="1">
    <source>
        <dbReference type="EMBL" id="BBY46856.1"/>
    </source>
</evidence>
<accession>A0A7I7RS42</accession>
<dbReference type="AlphaFoldDB" id="A0A7I7RS42"/>
<sequence length="254" mass="27867">MPDRWTAFDPRTGASTWSIPNPVRCPDGPVAPLENLYLRLPYYVVDGANTLMTINDCSTPDRIVIRETAADPATGKVLRERMVPGLDTADAPSAARRWYAGPQGRDGYTATVTWRDRRPDLDLFVDGPTGRHFDMGEASIEARSPADGGFLVNSGSTYRQYSGAGEFVCELSLATPRYVETVLLTDQIVEVDRTDPQRPMVRVFDRSNCQERATIPAPFDPGRGQSLRVYLVPGVLLFVVEQGGGNGTLHGFTS</sequence>
<dbReference type="Proteomes" id="UP000467428">
    <property type="component" value="Plasmid pJCM18538"/>
</dbReference>
<organism evidence="1 2">
    <name type="scientific">Mycolicibacterium arabiense</name>
    <dbReference type="NCBI Taxonomy" id="1286181"/>
    <lineage>
        <taxon>Bacteria</taxon>
        <taxon>Bacillati</taxon>
        <taxon>Actinomycetota</taxon>
        <taxon>Actinomycetes</taxon>
        <taxon>Mycobacteriales</taxon>
        <taxon>Mycobacteriaceae</taxon>
        <taxon>Mycolicibacterium</taxon>
    </lineage>
</organism>
<protein>
    <submittedName>
        <fullName evidence="1">Uncharacterized protein</fullName>
    </submittedName>
</protein>
<dbReference type="KEGG" id="marz:MARA_02860"/>
<proteinExistence type="predicted"/>
<keyword evidence="1" id="KW-0614">Plasmid</keyword>
<keyword evidence="2" id="KW-1185">Reference proteome</keyword>
<dbReference type="EMBL" id="AP022592">
    <property type="protein sequence ID" value="BBY46856.1"/>
    <property type="molecule type" value="Genomic_DNA"/>
</dbReference>
<name>A0A7I7RS42_9MYCO</name>